<reference evidence="7" key="1">
    <citation type="submission" date="2016-01" db="EMBL/GenBank/DDBJ databases">
        <title>Reference transcriptome for the parasite Schistocephalus solidus: insights into the molecular evolution of parasitism.</title>
        <authorList>
            <person name="Hebert F.O."/>
            <person name="Grambauer S."/>
            <person name="Barber I."/>
            <person name="Landry C.R."/>
            <person name="Aubin-Horth N."/>
        </authorList>
    </citation>
    <scope>NUCLEOTIDE SEQUENCE</scope>
</reference>
<feature type="compositionally biased region" description="Basic and acidic residues" evidence="4">
    <location>
        <begin position="914"/>
        <end position="926"/>
    </location>
</feature>
<feature type="region of interest" description="Disordered" evidence="4">
    <location>
        <begin position="2853"/>
        <end position="2874"/>
    </location>
</feature>
<feature type="region of interest" description="Disordered" evidence="4">
    <location>
        <begin position="881"/>
        <end position="937"/>
    </location>
</feature>
<dbReference type="Pfam" id="PF12624">
    <property type="entry name" value="VPS13_N"/>
    <property type="match status" value="1"/>
</dbReference>
<proteinExistence type="inferred from homology"/>
<dbReference type="GO" id="GO:0006869">
    <property type="term" value="P:lipid transport"/>
    <property type="evidence" value="ECO:0007669"/>
    <property type="project" value="UniProtKB-KW"/>
</dbReference>
<comment type="similarity">
    <text evidence="1">Belongs to the VPS13 family.</text>
</comment>
<feature type="domain" description="Chorein N-terminal" evidence="5">
    <location>
        <begin position="17"/>
        <end position="960"/>
    </location>
</feature>
<feature type="region of interest" description="Disordered" evidence="4">
    <location>
        <begin position="110"/>
        <end position="131"/>
    </location>
</feature>
<evidence type="ECO:0000256" key="2">
    <source>
        <dbReference type="ARBA" id="ARBA00022448"/>
    </source>
</evidence>
<dbReference type="InterPro" id="IPR009543">
    <property type="entry name" value="VPS13_VAB"/>
</dbReference>
<feature type="non-terminal residue" evidence="7">
    <location>
        <position position="1"/>
    </location>
</feature>
<evidence type="ECO:0008006" key="8">
    <source>
        <dbReference type="Google" id="ProtNLM"/>
    </source>
</evidence>
<feature type="region of interest" description="Disordered" evidence="4">
    <location>
        <begin position="1335"/>
        <end position="1361"/>
    </location>
</feature>
<sequence length="5303" mass="585681">AVFKRVPCFYNSSPTVMLIGLVSAVLRRSLGQYVENIDNDKLSYSLYQGHVALNDLVLRPEALTHLLGLPIKLRSGTISRVLLQIPITQLRSQPWCITIEGVQLLVSSEDGDEQDDHTAQNSDTVETPEDKKARLWQAKKAYLDRLESRWWQIVQQGGMAGATAVASTGCPPDSSWWSYGVSLVYGIIRNLQVEIKDVHFSFVGEAALHESSASPSSVPFHWGVRLKQLSAQTTDEFWDSSRRPTNDLIEYKAIDIVDLSVYWIPNESKGEIAGMSFTEAEPQHLLPPSQFSIHLKRQTTPEPLTLDPRIEVEASLAHLQLQLSNSAYRLICGFLTYLSRSFSATRRPRVRPSQQPKSWWLYAAGEVVPTLRSRLCSESGTKPVTNLSQLVTEASRAHNYVRTYEEHLLQGICLTNGCERPADDHCRVDLQPVEQSMQLERITLLRQLAMQRAAQRLCAYAMQHEGRMPVLGPDVGPASDVVSPVSAPCDPPSISSTSWWPQFLSSTNRTAAAVAETSVDGKATIASAPTSTNTTSWRLWWWWNMTPPSTEGMNVSANAEAILEAPHEIGVTSAAATATAVEVPPAEATEAALGLLNELVSADDVAHVLFRDRLFCRATLLVCQCHFTLTGNAISDAEPLLSITGENLHFGLETRPRHQSLRFTIGLRSLTIMDERRRRSATDPSYELRPLLPLVVAPQYSTTSNDENRGLFWLAYELNPPGLASTSSLKVRTDPLRIVYQPELFLQVVKFFQPGNLRSGKVAAANTYTAIVARTEANLRAVIKNADAEDELIAPELSTDQSEPVKLPVFKEYSQWLLDFDIAAPKILFTDRLWPTYSSSREERASVLGVLCDFGHFHLSNKTAENPNEPKMTSPILRATISIDEEKTDEEDDFVTPCGSREPSDNEEEEDGGEDKTNITKIDVPRRRPAQGPSRPKKFYETYTLRLDDLRVLAGRIGDLQRSGLWAEIDSSGAPLDSFHSRRTADHLISSPAISRVHLIDRFSLTAWVARRVLPMAVISSFKLDERRTIPPGIPPDLPGLLVSWEQHQCVLRLSDAKIDALRHCVSAALSYSLPANEDSVISTLAASTAPVAASLSPRFTSLRRRPRQQQDNWALRSQSTLRRRPCDVSPSLSSPSQPPPLVLRRRILITFRMQELILQMDSNDRPLAECRLTSTTAGLARFTGTTGLVEYQARAQVHSLTIADAVSGLGGDFDLLAASHRGVRMDTLSGHLKLTSDANAPSQSARERKLAPAVPHPISILSPFFDPFAETADTTTTLIRVLYTLTRPPIDDPVRVIKSRLDVKFSCLDLLGNQQTLCELISFFRRIVPTSHIDSTPRARGNSNSTDEAPGDPSDSTSIPTFSHLQAAVESTTSSRPSTLDLFVSVERLSLVLVRVPQYRWPRQAEYLATATLLGANFKWHHDASDTYDVSLEGMQVLDLSPSSANHRHIFAAGSYLDPELGQSLPLTHMPPQEHVLKIHCERHRQRPVGLDESLTLRIEIANPVYVHKPQALQNIRSWFSSLPKIATLVARRLRQRLQSAAGRVARKVVLEDTGTRRGEKEEPKALIPREESSAFHFTSFQLSLAQPVLVLPQSSASPLVLVGRLSHLRMVSDVVARPVIRMSIERASLTSLDVGTLPSVWGTSEAVRAMLELAHFRGLVKSKSEFLVLEDISSNLMLSKCKSILPKSTASFSTPFKWPVDFDAESPEIPFLETENDAPPAPEPSSVADDSSREVTWLMAEACLTQPLHVRLTKQVYQQVLRSLDNLVAEEEPDSEETCECNEVDQLPLTDPTEEEENGEPPLSAILGLRNNFQSSASEDKLGETIAAQKWRLPEKVPFLAMQFRMPLLVVETFAHVDVNPVGLACLTLTDFFISVSQSSGGLRRVNAHLATLNLKNLLPDLPSQTHTKQHGQSKRYLLFSQNQTAPSKANRSRIVLTRRKCRYQRGLGWMVADSCPNLESLMTTENGELNVSQKKVSSAGFHYDPSASLTLRGISKSLQKTEPHPFWLTERWRTEEGEQGHVRVKRCPSANSRLSLTAESTKEPSMAKAEFFVSPHIREQFVRIRALYVDPKRLNFSTKYNSQRRFVDVAFSSLTCRLSLHPWVLLLDFLGFESPLSACDDFNRVPRTDNSIPSALTSLADTSEGLPTASVGLQKEIEAEDAETEENAVLTLSVTSFTLFLTVAPCAAGSTSKDTWELANRPHETDFLQLSASSLLLHLVSHSRSVLNGGNWMTLDGKLGEVMVEDLSPSGQLYPQRFVTAPSVRKESITTANSVDTTCNFNSSSHSQNCLLTFSLKRHTLPDPQLTRREEEAILFVRLAPAYYVHTQAFLTTVTDILERFLQYQDLMNRVSASSKGLKVRSVPPLSSRIRLDIDAHAPIIVLPVCSESENVLVCDLGHLTAVNSFVWNGDPGSLSFSDSQETGRGGGGGPNPLPPGGSEHQAMTTSSMPIEHIMPTRNLKDCPHCIQGSLHSFSEVRTHEVSPGLNQHHFSGDQSNAMPALFASKEAETATTEASDALYMRCLLDCIDLNLTDIEIYVGRRCPQTQMLACGKSETSEESGAKRVRTLCFRDFYISPLERTVSVTASQTQPWRRLTDPFELRVRLERNLSASRCRIAPDWRLSAKLQLLAVHVELADYTLLRGVLAHNLSEGSPTPPSPPEAAMKRSSIARSTTNAQPLRIHKPWQVFAFNFDLQDVSIHLAVPPDWPSLRMRPTNGAGGCVNFCRLDFIRSKLAYEKFSDDLRNTELSCSAVNFGDTRFADLAESPPNLFTTILTSINPTEELTPAQYQPQLPQFRITHVENPNHSCMTYYLRSMRLILAFDWLCDLHRFLTTPPDSAFQLDQCTSKNNVSAQSVPSPPNAGRPASSETSELRLYADQSEFVLLENPSDMETNAVILAGAACFFLRRSTTPEEWIARAPDGLTARQTTDSKRLGLRLHGVSVHTRCFSNPDSSSADAIVEPADVDIQLGPELTASSHSAVSPNGAVGREMTSGVGAAHSFRSTGLQELLTPRLVLKVSTSSVRTHFSYTDSQLFLALLSSLQEQASSAFAPTGACEPSQPVPSPTELDESIAHLMGMGLSWEQTSMQAKVLRGDPQSALLNLMLPTGHNLSDCRTAPEKGPPPSSMAVRRLKQIFDFFSPSVSVLHFKSNFSLCLIDDCLDADVPLAEIILSDISAKWCLTGWAVGRGKARLAVNYYNRDLSALEPAVEPFLCILDWRLSSDQNSDLGVFEIHSAETVNINLTVPLVRLTRLVMEKTRQERAAILEAPAPRAARRRVPFVPFRLSNQTGSTLWFKALTEASTSKAGVGLGTPCERDAEWLPVPAYAPPVDLPFRSAMAATPRCRRSRTRMTTKQRQTSPRLILLVAGWQPTYPVAVDRLGIFFRTIKLAPTHSTEASDLSGCPLPPRSTFTRLVIEVVRRGSAQNLIIVRSGLTVTNRLSSGFTLELGLDPSHQQRLPMTWGGALAAPTHVGPISPIDVPRGVIPALRVPFGETAAVPLDLAARASLGFGRFCVRPVCVAAARKSYHFSWSELLPSRPPPRLEHQQSDRRPDRYTTMNGLNWLNLTKPGDFSECVVTCRPLTSGSQLGLLSATGADSMAVTSGLRRMASDYFKSQQQLPQSEDNVDDQQSQLHQWQLCVTVVRDAFPPDPLLAKGHEAALVLPGHHFTVGPALRIANLLPFDMVYFLEGCPIRGRIAPNRTASVFEIGCADTLRFGVHLEGFERCEPLIIPPSAVSHQVLIKLIDAHQRPLELQVKVSSRAFGARHLTVSAVCWLINQSGLPLVFAQTAPSALVTSNELRPTSAAYRSLAAGQSAEQEFARLASPLLFSFPNKDDDERLQVRIGVKYDPSGGQDVEGSDLWMPRWSPSINLNKTGVDLLSLRTKSTGDRPDLLYSIGVEVRKGRGPHSTTTMVTFTPRFMISNETNLRLQFAQRFCLDSATHKSAVMDTQPHCNLSFHWPRQDLDQLLCVRALVSDAFNYTSKDSYVTTHWSGGMQIDMPRSYSLKLRLPRRPTSSASTAALLNGTFPDSLFLRVSIVLRSATFFVIVTDASRLPPLYRIENRSLVSLFYTQVIGGAAGDDMSPTEMPQSNWQSDRNGHWSGGVVQCTLGPRSGVNYAPDEPLLPALLSVGVQGGLSRTYDFDKLGPGPRLVYEKYAYLTTCGAADDSASLYSTASFEYPVLDVTPRSKRVVLNLKRPGERSQLWYFSDTGHILHEGSSVPCEPSSRERQHLSKRSWVLDVDTSTPAADAIRNHVPSIDSTTLENFQIGILCLAPFSSRRSAYQTWHLDERGFLVNDASFCVQAARDLDYRTHQSSCSSLQCLLGSSILVARPSRSTKCLVSKTLSAAKIMTAWLRPGSGSLNVEVIADGPVKVLLISDSYEKPLPTTSTQSLLSNLSSGTLESNRTVSPTTLKVLLDFPAGLGISVVSGFAEELCYASFIGLRLSLDRIYPGTDTGFRTASTDTQASSGEFEFGEDLTKALEDAVFVDDASMEQSVAGKPSLPRLRMRTLEDSFGSDVRSPTEQVRLHIHRIQVDSQFPDATLPILLFRSIPPSPQARGTIAHTLGSASHGIVQGRPMRQDLTWIRGRELFRLLEAGDRPVEDETCSALADRDTLWLAPVLIQRHIRLLNTGWDAQIFTLLEVNLNKLVIQAEETLLLKLIQFARNFYNDVQPLQTDFEDARYLDLIATKPSLFMGEVEGTYARQLSPPAVQTLDCFYFGRLRIFIAPMRVTVQTAKGKLGPEFHDVKRLLPKLMSFADAELRLDPLERHHFLECGPYLLDQLLMHYQLQLRAQALKIFGSVDFLGNPLGFINDLSAGISGLVEMDVGGLVRNVFHGVGDSTAKVVGSMSQLVHAMSLDERHQRQRSAILGSQDKNISQLGEGGDVSEAIHQTNSHATGLSEIFEDYELIDTAPGTITNEDDGQQITAPLAAGFRGFVHGVFGGVTSMVTQPYHGVREDNFKGFVYGVGRGLLGTVAKPVGGVLDLVSGAMTTLREAARSSSYGRPRRRRPRRAGLSLHRLPLLTYSLAAAVSQLQLRRLATSLPDDRFRSTTPVLPPLTDSAGIETGEDAASVYDPTTQTPVARSAPPRQALSALLAFTSSSMQSPHLIEGDPSEAVIRVLPCQSWAVSVLVTDRALWCIRNESQGGAGQQETTSLMFVIPYRRLDCVRILDETEAALTHSRKLVGPGQTATFPPSSVPASSTYVEFMGDGWNKRRLLRFDRQDWALDVLNELNEAHFRFVQTAMTLSRKAQDEIEELRDHPLAMAFAPPLSIIDALSKCPQPTNLSPLPDDSFQRP</sequence>
<dbReference type="PANTHER" id="PTHR16166">
    <property type="entry name" value="VACUOLAR PROTEIN SORTING-ASSOCIATED PROTEIN VPS13"/>
    <property type="match status" value="1"/>
</dbReference>
<evidence type="ECO:0000259" key="6">
    <source>
        <dbReference type="Pfam" id="PF25036"/>
    </source>
</evidence>
<evidence type="ECO:0000259" key="5">
    <source>
        <dbReference type="Pfam" id="PF12624"/>
    </source>
</evidence>
<evidence type="ECO:0000313" key="7">
    <source>
        <dbReference type="EMBL" id="JAP55237.1"/>
    </source>
</evidence>
<dbReference type="InterPro" id="IPR026847">
    <property type="entry name" value="VPS13"/>
</dbReference>
<evidence type="ECO:0000256" key="3">
    <source>
        <dbReference type="ARBA" id="ARBA00023055"/>
    </source>
</evidence>
<feature type="region of interest" description="Disordered" evidence="4">
    <location>
        <begin position="2652"/>
        <end position="2678"/>
    </location>
</feature>
<accession>A0A0X3PZ04</accession>
<feature type="region of interest" description="Disordered" evidence="4">
    <location>
        <begin position="1714"/>
        <end position="1734"/>
    </location>
</feature>
<evidence type="ECO:0000256" key="4">
    <source>
        <dbReference type="SAM" id="MobiDB-lite"/>
    </source>
</evidence>
<dbReference type="GO" id="GO:0045053">
    <property type="term" value="P:protein retention in Golgi apparatus"/>
    <property type="evidence" value="ECO:0007669"/>
    <property type="project" value="TreeGrafter"/>
</dbReference>
<dbReference type="GO" id="GO:0006623">
    <property type="term" value="P:protein targeting to vacuole"/>
    <property type="evidence" value="ECO:0007669"/>
    <property type="project" value="TreeGrafter"/>
</dbReference>
<dbReference type="EMBL" id="GEEE01007988">
    <property type="protein sequence ID" value="JAP55237.1"/>
    <property type="molecule type" value="Transcribed_RNA"/>
</dbReference>
<organism evidence="7">
    <name type="scientific">Schistocephalus solidus</name>
    <name type="common">Tapeworm</name>
    <dbReference type="NCBI Taxonomy" id="70667"/>
    <lineage>
        <taxon>Eukaryota</taxon>
        <taxon>Metazoa</taxon>
        <taxon>Spiralia</taxon>
        <taxon>Lophotrochozoa</taxon>
        <taxon>Platyhelminthes</taxon>
        <taxon>Cestoda</taxon>
        <taxon>Eucestoda</taxon>
        <taxon>Diphyllobothriidea</taxon>
        <taxon>Diphyllobothriidae</taxon>
        <taxon>Schistocephalus</taxon>
    </lineage>
</organism>
<dbReference type="PANTHER" id="PTHR16166:SF93">
    <property type="entry name" value="INTERMEMBRANE LIPID TRANSFER PROTEIN VPS13"/>
    <property type="match status" value="1"/>
</dbReference>
<gene>
    <name evidence="7" type="ORF">TR117354</name>
</gene>
<feature type="region of interest" description="Disordered" evidence="4">
    <location>
        <begin position="2420"/>
        <end position="2447"/>
    </location>
</feature>
<protein>
    <recommendedName>
        <fullName evidence="8">Vacuolar protein sorting-associated protein 13D</fullName>
    </recommendedName>
</protein>
<keyword evidence="3" id="KW-0445">Lipid transport</keyword>
<dbReference type="InterPro" id="IPR026854">
    <property type="entry name" value="VPS13_N"/>
</dbReference>
<feature type="domain" description="Vacuolar protein sorting-associated protein 13 VPS13 adaptor binding" evidence="6">
    <location>
        <begin position="3640"/>
        <end position="4127"/>
    </location>
</feature>
<dbReference type="Pfam" id="PF25036">
    <property type="entry name" value="VPS13_VAB"/>
    <property type="match status" value="1"/>
</dbReference>
<name>A0A0X3PZ04_SCHSO</name>
<evidence type="ECO:0000256" key="1">
    <source>
        <dbReference type="ARBA" id="ARBA00006545"/>
    </source>
</evidence>
<keyword evidence="2" id="KW-0813">Transport</keyword>